<dbReference type="Proteomes" id="UP000335636">
    <property type="component" value="Unassembled WGS sequence"/>
</dbReference>
<keyword evidence="1" id="KW-0812">Transmembrane</keyword>
<reference evidence="2" key="1">
    <citation type="submission" date="2019-04" db="EMBL/GenBank/DDBJ databases">
        <authorList>
            <person name="Alioto T."/>
            <person name="Alioto T."/>
        </authorList>
    </citation>
    <scope>NUCLEOTIDE SEQUENCE [LARGE SCALE GENOMIC DNA]</scope>
</reference>
<proteinExistence type="predicted"/>
<evidence type="ECO:0000313" key="2">
    <source>
        <dbReference type="EMBL" id="VTJ80051.1"/>
    </source>
</evidence>
<organism evidence="2 3">
    <name type="scientific">Marmota monax</name>
    <name type="common">Woodchuck</name>
    <dbReference type="NCBI Taxonomy" id="9995"/>
    <lineage>
        <taxon>Eukaryota</taxon>
        <taxon>Metazoa</taxon>
        <taxon>Chordata</taxon>
        <taxon>Craniata</taxon>
        <taxon>Vertebrata</taxon>
        <taxon>Euteleostomi</taxon>
        <taxon>Mammalia</taxon>
        <taxon>Eutheria</taxon>
        <taxon>Euarchontoglires</taxon>
        <taxon>Glires</taxon>
        <taxon>Rodentia</taxon>
        <taxon>Sciuromorpha</taxon>
        <taxon>Sciuridae</taxon>
        <taxon>Xerinae</taxon>
        <taxon>Marmotini</taxon>
        <taxon>Marmota</taxon>
    </lineage>
</organism>
<dbReference type="AlphaFoldDB" id="A0A5E4CGP1"/>
<protein>
    <submittedName>
        <fullName evidence="2">Uncharacterized protein</fullName>
    </submittedName>
</protein>
<accession>A0A5E4CGP1</accession>
<evidence type="ECO:0000256" key="1">
    <source>
        <dbReference type="SAM" id="Phobius"/>
    </source>
</evidence>
<comment type="caution">
    <text evidence="2">The sequence shown here is derived from an EMBL/GenBank/DDBJ whole genome shotgun (WGS) entry which is preliminary data.</text>
</comment>
<name>A0A5E4CGP1_MARMO</name>
<sequence>MYILKKNSSAVFVLPVFGAEASKSISVLISPNEILKKKNADAAFAYLVMPAEVFWNLDEGTQINVNRTRIFRKDLPPISFFLLLVLTNIFYMRMKEKGSPETLSSRHHEADHPRKEFLRLKKMWEQESQLPRILKEPHSATPADSVPFYTCVGGANGGPLL</sequence>
<gene>
    <name evidence="2" type="ORF">MONAX_5E009041</name>
</gene>
<keyword evidence="1" id="KW-1133">Transmembrane helix</keyword>
<keyword evidence="1" id="KW-0472">Membrane</keyword>
<feature type="transmembrane region" description="Helical" evidence="1">
    <location>
        <begin position="75"/>
        <end position="92"/>
    </location>
</feature>
<keyword evidence="3" id="KW-1185">Reference proteome</keyword>
<dbReference type="EMBL" id="CABDUW010001256">
    <property type="protein sequence ID" value="VTJ80051.1"/>
    <property type="molecule type" value="Genomic_DNA"/>
</dbReference>
<evidence type="ECO:0000313" key="3">
    <source>
        <dbReference type="Proteomes" id="UP000335636"/>
    </source>
</evidence>